<dbReference type="AlphaFoldDB" id="A0AAD5C9U2"/>
<reference evidence="1" key="1">
    <citation type="submission" date="2022-06" db="EMBL/GenBank/DDBJ databases">
        <title>Uncovering the hologenomic basis of an extraordinary plant invasion.</title>
        <authorList>
            <person name="Bieker V.C."/>
            <person name="Martin M.D."/>
            <person name="Gilbert T."/>
            <person name="Hodgins K."/>
            <person name="Battlay P."/>
            <person name="Petersen B."/>
            <person name="Wilson J."/>
        </authorList>
    </citation>
    <scope>NUCLEOTIDE SEQUENCE</scope>
    <source>
        <strain evidence="1">AA19_3_7</strain>
        <tissue evidence="1">Leaf</tissue>
    </source>
</reference>
<organism evidence="1 2">
    <name type="scientific">Ambrosia artemisiifolia</name>
    <name type="common">Common ragweed</name>
    <dbReference type="NCBI Taxonomy" id="4212"/>
    <lineage>
        <taxon>Eukaryota</taxon>
        <taxon>Viridiplantae</taxon>
        <taxon>Streptophyta</taxon>
        <taxon>Embryophyta</taxon>
        <taxon>Tracheophyta</taxon>
        <taxon>Spermatophyta</taxon>
        <taxon>Magnoliopsida</taxon>
        <taxon>eudicotyledons</taxon>
        <taxon>Gunneridae</taxon>
        <taxon>Pentapetalae</taxon>
        <taxon>asterids</taxon>
        <taxon>campanulids</taxon>
        <taxon>Asterales</taxon>
        <taxon>Asteraceae</taxon>
        <taxon>Asteroideae</taxon>
        <taxon>Heliantheae alliance</taxon>
        <taxon>Heliantheae</taxon>
        <taxon>Ambrosia</taxon>
    </lineage>
</organism>
<dbReference type="EMBL" id="JAMZMK010008917">
    <property type="protein sequence ID" value="KAI7737973.1"/>
    <property type="molecule type" value="Genomic_DNA"/>
</dbReference>
<protein>
    <submittedName>
        <fullName evidence="1">Uncharacterized protein</fullName>
    </submittedName>
</protein>
<dbReference type="Proteomes" id="UP001206925">
    <property type="component" value="Unassembled WGS sequence"/>
</dbReference>
<feature type="non-terminal residue" evidence="1">
    <location>
        <position position="140"/>
    </location>
</feature>
<name>A0AAD5C9U2_AMBAR</name>
<keyword evidence="2" id="KW-1185">Reference proteome</keyword>
<accession>A0AAD5C9U2</accession>
<gene>
    <name evidence="1" type="ORF">M8C21_004935</name>
</gene>
<evidence type="ECO:0000313" key="1">
    <source>
        <dbReference type="EMBL" id="KAI7737973.1"/>
    </source>
</evidence>
<proteinExistence type="predicted"/>
<evidence type="ECO:0000313" key="2">
    <source>
        <dbReference type="Proteomes" id="UP001206925"/>
    </source>
</evidence>
<sequence length="140" mass="15807">PRYFTLTYEREGDVREQGKLRRFTAHQRHHHHRDKSIGLFPMVMSSDIARNLQTTRLLWCSGSESDAEEVATSVGVLRTQTFCKRFLKYVGVLLAVNLAGCAFTGEQEASRKECSHVGLDQIVCSTLNHAPYDHELGIAT</sequence>
<comment type="caution">
    <text evidence="1">The sequence shown here is derived from an EMBL/GenBank/DDBJ whole genome shotgun (WGS) entry which is preliminary data.</text>
</comment>